<gene>
    <name evidence="1" type="ORF">EVAR_100725_1</name>
</gene>
<evidence type="ECO:0000313" key="2">
    <source>
        <dbReference type="Proteomes" id="UP000299102"/>
    </source>
</evidence>
<dbReference type="Proteomes" id="UP000299102">
    <property type="component" value="Unassembled WGS sequence"/>
</dbReference>
<organism evidence="1 2">
    <name type="scientific">Eumeta variegata</name>
    <name type="common">Bagworm moth</name>
    <name type="synonym">Eumeta japonica</name>
    <dbReference type="NCBI Taxonomy" id="151549"/>
    <lineage>
        <taxon>Eukaryota</taxon>
        <taxon>Metazoa</taxon>
        <taxon>Ecdysozoa</taxon>
        <taxon>Arthropoda</taxon>
        <taxon>Hexapoda</taxon>
        <taxon>Insecta</taxon>
        <taxon>Pterygota</taxon>
        <taxon>Neoptera</taxon>
        <taxon>Endopterygota</taxon>
        <taxon>Lepidoptera</taxon>
        <taxon>Glossata</taxon>
        <taxon>Ditrysia</taxon>
        <taxon>Tineoidea</taxon>
        <taxon>Psychidae</taxon>
        <taxon>Oiketicinae</taxon>
        <taxon>Eumeta</taxon>
    </lineage>
</organism>
<evidence type="ECO:0000313" key="1">
    <source>
        <dbReference type="EMBL" id="GBP92545.1"/>
    </source>
</evidence>
<reference evidence="1 2" key="1">
    <citation type="journal article" date="2019" name="Commun. Biol.">
        <title>The bagworm genome reveals a unique fibroin gene that provides high tensile strength.</title>
        <authorList>
            <person name="Kono N."/>
            <person name="Nakamura H."/>
            <person name="Ohtoshi R."/>
            <person name="Tomita M."/>
            <person name="Numata K."/>
            <person name="Arakawa K."/>
        </authorList>
    </citation>
    <scope>NUCLEOTIDE SEQUENCE [LARGE SCALE GENOMIC DNA]</scope>
</reference>
<accession>A0A4C2A0P5</accession>
<name>A0A4C2A0P5_EUMVA</name>
<dbReference type="AlphaFoldDB" id="A0A4C2A0P5"/>
<comment type="caution">
    <text evidence="1">The sequence shown here is derived from an EMBL/GenBank/DDBJ whole genome shotgun (WGS) entry which is preliminary data.</text>
</comment>
<protein>
    <submittedName>
        <fullName evidence="1">Uncharacterized protein</fullName>
    </submittedName>
</protein>
<proteinExistence type="predicted"/>
<keyword evidence="2" id="KW-1185">Reference proteome</keyword>
<sequence>MEFNRNNRVFSSRRGYSSIASGGCAGARRLAQFHVRDMFYDTAPRRAAHSDTTRRALRTSPLLNNQWIVKTGGQARAHLAEHVTRTPSQRAKYYFYCSA</sequence>
<dbReference type="EMBL" id="BGZK01002282">
    <property type="protein sequence ID" value="GBP92545.1"/>
    <property type="molecule type" value="Genomic_DNA"/>
</dbReference>